<feature type="compositionally biased region" description="Polar residues" evidence="1">
    <location>
        <begin position="92"/>
        <end position="105"/>
    </location>
</feature>
<dbReference type="PANTHER" id="PTHR23232:SF142">
    <property type="entry name" value="GASTRULA ZINC FINGER PROTEIN XLCGF57.1-LIKE-RELATED"/>
    <property type="match status" value="1"/>
</dbReference>
<evidence type="ECO:0000259" key="2">
    <source>
        <dbReference type="PROSITE" id="PS50805"/>
    </source>
</evidence>
<dbReference type="SUPFAM" id="SSF109640">
    <property type="entry name" value="KRAB domain (Kruppel-associated box)"/>
    <property type="match status" value="1"/>
</dbReference>
<dbReference type="PANTHER" id="PTHR23232">
    <property type="entry name" value="KRAB DOMAIN C2H2 ZINC FINGER"/>
    <property type="match status" value="1"/>
</dbReference>
<dbReference type="Pfam" id="PF01352">
    <property type="entry name" value="KRAB"/>
    <property type="match status" value="1"/>
</dbReference>
<dbReference type="Gene3D" id="6.10.140.140">
    <property type="match status" value="1"/>
</dbReference>
<feature type="compositionally biased region" description="Pro residues" evidence="1">
    <location>
        <begin position="1"/>
        <end position="12"/>
    </location>
</feature>
<protein>
    <recommendedName>
        <fullName evidence="2">KRAB domain-containing protein</fullName>
    </recommendedName>
</protein>
<sequence>GPAPPAGRPGPPRAHAVPQQALSPGAAQGRDKALAQDPGSRPRTLRSPARRRHARGRDPARSGDPVARRAFSPQAAASQRSLLDAAPGPTEAQLSSRQSHGSLNNGAPGRGRRRRFSPCSPLRIRLGSRSCSWRRAAAGKHTSQVHGPARRPPPRPQRSREPRTRPPANGERAARRGRGLEEQREVGRGGAGTGRAGSSGRTRPKSWPDPGLLEDPAQRPPGVCSTERAHLKPRTQAFRAESERQDSMAFEDVAVNFTQEEWALLDSSQKNLYREVMQETCRNLASVVGCVRRC</sequence>
<dbReference type="GeneTree" id="ENSGT00950000182755"/>
<proteinExistence type="predicted"/>
<keyword evidence="4" id="KW-1185">Reference proteome</keyword>
<dbReference type="AlphaFoldDB" id="A0A7N9CWI6"/>
<feature type="compositionally biased region" description="Basic and acidic residues" evidence="1">
    <location>
        <begin position="172"/>
        <end position="187"/>
    </location>
</feature>
<accession>A0A7N9CWI6</accession>
<name>A0A7N9CWI6_MACFA</name>
<feature type="domain" description="KRAB" evidence="2">
    <location>
        <begin position="248"/>
        <end position="294"/>
    </location>
</feature>
<dbReference type="Ensembl" id="ENSMFAT00000084991.1">
    <property type="protein sequence ID" value="ENSMFAP00000055918.1"/>
    <property type="gene ID" value="ENSMFAG00000063322.1"/>
</dbReference>
<reference evidence="3" key="2">
    <citation type="submission" date="2025-09" db="UniProtKB">
        <authorList>
            <consortium name="Ensembl"/>
        </authorList>
    </citation>
    <scope>IDENTIFICATION</scope>
</reference>
<evidence type="ECO:0000313" key="3">
    <source>
        <dbReference type="Ensembl" id="ENSMFAP00000055918.1"/>
    </source>
</evidence>
<dbReference type="GO" id="GO:0006355">
    <property type="term" value="P:regulation of DNA-templated transcription"/>
    <property type="evidence" value="ECO:0007669"/>
    <property type="project" value="InterPro"/>
</dbReference>
<evidence type="ECO:0000313" key="4">
    <source>
        <dbReference type="Proteomes" id="UP000233100"/>
    </source>
</evidence>
<dbReference type="InterPro" id="IPR050169">
    <property type="entry name" value="Krueppel_C2H2_ZnF"/>
</dbReference>
<dbReference type="InterPro" id="IPR036051">
    <property type="entry name" value="KRAB_dom_sf"/>
</dbReference>
<dbReference type="SMART" id="SM00349">
    <property type="entry name" value="KRAB"/>
    <property type="match status" value="1"/>
</dbReference>
<dbReference type="CDD" id="cd07765">
    <property type="entry name" value="KRAB_A-box"/>
    <property type="match status" value="1"/>
</dbReference>
<dbReference type="InterPro" id="IPR001909">
    <property type="entry name" value="KRAB"/>
</dbReference>
<feature type="compositionally biased region" description="Gly residues" evidence="1">
    <location>
        <begin position="188"/>
        <end position="197"/>
    </location>
</feature>
<feature type="region of interest" description="Disordered" evidence="1">
    <location>
        <begin position="1"/>
        <end position="225"/>
    </location>
</feature>
<dbReference type="PROSITE" id="PS50805">
    <property type="entry name" value="KRAB"/>
    <property type="match status" value="1"/>
</dbReference>
<organism evidence="3 4">
    <name type="scientific">Macaca fascicularis</name>
    <name type="common">Crab-eating macaque</name>
    <name type="synonym">Cynomolgus monkey</name>
    <dbReference type="NCBI Taxonomy" id="9541"/>
    <lineage>
        <taxon>Eukaryota</taxon>
        <taxon>Metazoa</taxon>
        <taxon>Chordata</taxon>
        <taxon>Craniata</taxon>
        <taxon>Vertebrata</taxon>
        <taxon>Euteleostomi</taxon>
        <taxon>Mammalia</taxon>
        <taxon>Eutheria</taxon>
        <taxon>Euarchontoglires</taxon>
        <taxon>Primates</taxon>
        <taxon>Haplorrhini</taxon>
        <taxon>Catarrhini</taxon>
        <taxon>Cercopithecidae</taxon>
        <taxon>Cercopithecinae</taxon>
        <taxon>Macaca</taxon>
    </lineage>
</organism>
<reference evidence="3" key="1">
    <citation type="submission" date="2025-08" db="UniProtKB">
        <authorList>
            <consortium name="Ensembl"/>
        </authorList>
    </citation>
    <scope>IDENTIFICATION</scope>
</reference>
<evidence type="ECO:0000256" key="1">
    <source>
        <dbReference type="SAM" id="MobiDB-lite"/>
    </source>
</evidence>
<dbReference type="Proteomes" id="UP000233100">
    <property type="component" value="Unplaced"/>
</dbReference>